<comment type="caution">
    <text evidence="9">The sequence shown here is derived from an EMBL/GenBank/DDBJ whole genome shotgun (WGS) entry which is preliminary data.</text>
</comment>
<dbReference type="AlphaFoldDB" id="A0AAN7ADN2"/>
<dbReference type="Pfam" id="PF00069">
    <property type="entry name" value="Pkinase"/>
    <property type="match status" value="1"/>
</dbReference>
<keyword evidence="10" id="KW-1185">Reference proteome</keyword>
<evidence type="ECO:0000256" key="5">
    <source>
        <dbReference type="ARBA" id="ARBA00022840"/>
    </source>
</evidence>
<keyword evidence="5" id="KW-0067">ATP-binding</keyword>
<evidence type="ECO:0000313" key="10">
    <source>
        <dbReference type="Proteomes" id="UP001302126"/>
    </source>
</evidence>
<dbReference type="InterPro" id="IPR011009">
    <property type="entry name" value="Kinase-like_dom_sf"/>
</dbReference>
<dbReference type="EMBL" id="MU864555">
    <property type="protein sequence ID" value="KAK4183353.1"/>
    <property type="molecule type" value="Genomic_DNA"/>
</dbReference>
<gene>
    <name evidence="9" type="ORF">QBC35DRAFT_543918</name>
</gene>
<feature type="region of interest" description="Disordered" evidence="6">
    <location>
        <begin position="341"/>
        <end position="372"/>
    </location>
</feature>
<dbReference type="Proteomes" id="UP001302126">
    <property type="component" value="Unassembled WGS sequence"/>
</dbReference>
<evidence type="ECO:0000259" key="8">
    <source>
        <dbReference type="PROSITE" id="PS50882"/>
    </source>
</evidence>
<keyword evidence="2" id="KW-0808">Transferase</keyword>
<protein>
    <submittedName>
        <fullName evidence="9">Serine/threonine-protein kinase</fullName>
    </submittedName>
</protein>
<evidence type="ECO:0000256" key="1">
    <source>
        <dbReference type="ARBA" id="ARBA00022527"/>
    </source>
</evidence>
<evidence type="ECO:0000256" key="4">
    <source>
        <dbReference type="ARBA" id="ARBA00022777"/>
    </source>
</evidence>
<dbReference type="Gene3D" id="3.10.590.10">
    <property type="entry name" value="ph1033 like domains"/>
    <property type="match status" value="1"/>
</dbReference>
<dbReference type="PANTHER" id="PTHR24349">
    <property type="entry name" value="SERINE/THREONINE-PROTEIN KINASE"/>
    <property type="match status" value="1"/>
</dbReference>
<dbReference type="PROSITE" id="PS50882">
    <property type="entry name" value="YTH"/>
    <property type="match status" value="1"/>
</dbReference>
<feature type="domain" description="YTH" evidence="8">
    <location>
        <begin position="416"/>
        <end position="549"/>
    </location>
</feature>
<evidence type="ECO:0000256" key="6">
    <source>
        <dbReference type="SAM" id="MobiDB-lite"/>
    </source>
</evidence>
<name>A0AAN7ADN2_9PEZI</name>
<keyword evidence="3" id="KW-0547">Nucleotide-binding</keyword>
<evidence type="ECO:0000256" key="2">
    <source>
        <dbReference type="ARBA" id="ARBA00022679"/>
    </source>
</evidence>
<keyword evidence="1" id="KW-0723">Serine/threonine-protein kinase</keyword>
<dbReference type="InterPro" id="IPR007275">
    <property type="entry name" value="YTH_domain"/>
</dbReference>
<dbReference type="Pfam" id="PF04146">
    <property type="entry name" value="YTH"/>
    <property type="match status" value="1"/>
</dbReference>
<accession>A0AAN7ADN2</accession>
<dbReference type="InterPro" id="IPR050205">
    <property type="entry name" value="CDPK_Ser/Thr_kinases"/>
</dbReference>
<reference evidence="9" key="1">
    <citation type="journal article" date="2023" name="Mol. Phylogenet. Evol.">
        <title>Genome-scale phylogeny and comparative genomics of the fungal order Sordariales.</title>
        <authorList>
            <person name="Hensen N."/>
            <person name="Bonometti L."/>
            <person name="Westerberg I."/>
            <person name="Brannstrom I.O."/>
            <person name="Guillou S."/>
            <person name="Cros-Aarteil S."/>
            <person name="Calhoun S."/>
            <person name="Haridas S."/>
            <person name="Kuo A."/>
            <person name="Mondo S."/>
            <person name="Pangilinan J."/>
            <person name="Riley R."/>
            <person name="LaButti K."/>
            <person name="Andreopoulos B."/>
            <person name="Lipzen A."/>
            <person name="Chen C."/>
            <person name="Yan M."/>
            <person name="Daum C."/>
            <person name="Ng V."/>
            <person name="Clum A."/>
            <person name="Steindorff A."/>
            <person name="Ohm R.A."/>
            <person name="Martin F."/>
            <person name="Silar P."/>
            <person name="Natvig D.O."/>
            <person name="Lalanne C."/>
            <person name="Gautier V."/>
            <person name="Ament-Velasquez S.L."/>
            <person name="Kruys A."/>
            <person name="Hutchinson M.I."/>
            <person name="Powell A.J."/>
            <person name="Barry K."/>
            <person name="Miller A.N."/>
            <person name="Grigoriev I.V."/>
            <person name="Debuchy R."/>
            <person name="Gladieux P."/>
            <person name="Hiltunen Thoren M."/>
            <person name="Johannesson H."/>
        </authorList>
    </citation>
    <scope>NUCLEOTIDE SEQUENCE</scope>
    <source>
        <strain evidence="9">PSN309</strain>
    </source>
</reference>
<sequence>EDLSGLVEACRLETDFHLPDYVIHRRFRREDEDAKTSSHPLSEIWDIKEHIGEGGSGFVRREERRVVSEDDWILNSAPMVRAVKQMRKIRQNGQVWNYRAEIEAVVRFSQPKYGLQFSPHFVRTFGWFEDPASIFLAMEYVPDGDLERFKNTAPPFSELDASQIVWQLIRGVSFMHDNGFAHRDLKPGNILISSTFPRWQVKIADFGISKQAMQGVTRLETMTVFGTWGYMAPEVLGHNGGNDDNHDQSIAYTMSVDIWAVGVIAMSLLVKRDIFRLPFDLWRYVRENQALDFTRQGPGPAVTDHCRNFITGLLSPDPVLRPTAVAALAHPWLAPAIPPPPGEIEIPDSEEEPVSPPTLPSAPWDAYTPDRDVKPNVKGPRVKVKYPDSLITKFKALHLDSILLSKRFHGVVFDTTRFYVLRSDNATDIETSAAHSVWTSSQRVNKMLDKGFKASMGRVVLFFSVILSRRFCGVARMTSALDWNNTDPHWLEDVWEGRFTLTWLSHSELSFDLVKHVPVKETTPNFRAIACYDGTEISPGSAFELLRVYSAEERRQQ</sequence>
<dbReference type="InterPro" id="IPR008271">
    <property type="entry name" value="Ser/Thr_kinase_AS"/>
</dbReference>
<keyword evidence="4 9" id="KW-0418">Kinase</keyword>
<organism evidence="9 10">
    <name type="scientific">Podospora australis</name>
    <dbReference type="NCBI Taxonomy" id="1536484"/>
    <lineage>
        <taxon>Eukaryota</taxon>
        <taxon>Fungi</taxon>
        <taxon>Dikarya</taxon>
        <taxon>Ascomycota</taxon>
        <taxon>Pezizomycotina</taxon>
        <taxon>Sordariomycetes</taxon>
        <taxon>Sordariomycetidae</taxon>
        <taxon>Sordariales</taxon>
        <taxon>Podosporaceae</taxon>
        <taxon>Podospora</taxon>
    </lineage>
</organism>
<evidence type="ECO:0000259" key="7">
    <source>
        <dbReference type="PROSITE" id="PS50011"/>
    </source>
</evidence>
<dbReference type="CDD" id="cd21134">
    <property type="entry name" value="YTH"/>
    <property type="match status" value="1"/>
</dbReference>
<dbReference type="GO" id="GO:0003723">
    <property type="term" value="F:RNA binding"/>
    <property type="evidence" value="ECO:0007669"/>
    <property type="project" value="InterPro"/>
</dbReference>
<dbReference type="SUPFAM" id="SSF56112">
    <property type="entry name" value="Protein kinase-like (PK-like)"/>
    <property type="match status" value="1"/>
</dbReference>
<dbReference type="InterPro" id="IPR000719">
    <property type="entry name" value="Prot_kinase_dom"/>
</dbReference>
<evidence type="ECO:0000313" key="9">
    <source>
        <dbReference type="EMBL" id="KAK4183353.1"/>
    </source>
</evidence>
<feature type="domain" description="Protein kinase" evidence="7">
    <location>
        <begin position="45"/>
        <end position="333"/>
    </location>
</feature>
<dbReference type="SMART" id="SM00220">
    <property type="entry name" value="S_TKc"/>
    <property type="match status" value="1"/>
</dbReference>
<proteinExistence type="predicted"/>
<feature type="non-terminal residue" evidence="9">
    <location>
        <position position="1"/>
    </location>
</feature>
<dbReference type="PROSITE" id="PS00108">
    <property type="entry name" value="PROTEIN_KINASE_ST"/>
    <property type="match status" value="1"/>
</dbReference>
<dbReference type="PROSITE" id="PS50011">
    <property type="entry name" value="PROTEIN_KINASE_DOM"/>
    <property type="match status" value="1"/>
</dbReference>
<evidence type="ECO:0000256" key="3">
    <source>
        <dbReference type="ARBA" id="ARBA00022741"/>
    </source>
</evidence>
<reference evidence="9" key="2">
    <citation type="submission" date="2023-05" db="EMBL/GenBank/DDBJ databases">
        <authorList>
            <consortium name="Lawrence Berkeley National Laboratory"/>
            <person name="Steindorff A."/>
            <person name="Hensen N."/>
            <person name="Bonometti L."/>
            <person name="Westerberg I."/>
            <person name="Brannstrom I.O."/>
            <person name="Guillou S."/>
            <person name="Cros-Aarteil S."/>
            <person name="Calhoun S."/>
            <person name="Haridas S."/>
            <person name="Kuo A."/>
            <person name="Mondo S."/>
            <person name="Pangilinan J."/>
            <person name="Riley R."/>
            <person name="Labutti K."/>
            <person name="Andreopoulos B."/>
            <person name="Lipzen A."/>
            <person name="Chen C."/>
            <person name="Yanf M."/>
            <person name="Daum C."/>
            <person name="Ng V."/>
            <person name="Clum A."/>
            <person name="Ohm R."/>
            <person name="Martin F."/>
            <person name="Silar P."/>
            <person name="Natvig D."/>
            <person name="Lalanne C."/>
            <person name="Gautier V."/>
            <person name="Ament-Velasquez S.L."/>
            <person name="Kruys A."/>
            <person name="Hutchinson M.I."/>
            <person name="Powell A.J."/>
            <person name="Barry K."/>
            <person name="Miller A.N."/>
            <person name="Grigoriev I.V."/>
            <person name="Debuchy R."/>
            <person name="Gladieux P."/>
            <person name="Thoren M.H."/>
            <person name="Johannesson H."/>
        </authorList>
    </citation>
    <scope>NUCLEOTIDE SEQUENCE</scope>
    <source>
        <strain evidence="9">PSN309</strain>
    </source>
</reference>
<dbReference type="GO" id="GO:0005524">
    <property type="term" value="F:ATP binding"/>
    <property type="evidence" value="ECO:0007669"/>
    <property type="project" value="UniProtKB-KW"/>
</dbReference>
<dbReference type="Gene3D" id="1.10.510.10">
    <property type="entry name" value="Transferase(Phosphotransferase) domain 1"/>
    <property type="match status" value="1"/>
</dbReference>
<dbReference type="GO" id="GO:0004674">
    <property type="term" value="F:protein serine/threonine kinase activity"/>
    <property type="evidence" value="ECO:0007669"/>
    <property type="project" value="UniProtKB-KW"/>
</dbReference>